<keyword evidence="4 6" id="KW-0862">Zinc</keyword>
<gene>
    <name evidence="6" type="primary">dabA</name>
    <name evidence="8" type="ORF">DI536_00580</name>
</gene>
<accession>A0A2W5W5E0</accession>
<feature type="binding site" evidence="6">
    <location>
        <position position="516"/>
    </location>
    <ligand>
        <name>Zn(2+)</name>
        <dbReference type="ChEBI" id="CHEBI:29105"/>
    </ligand>
</feature>
<organism evidence="8 9">
    <name type="scientific">Archangium gephyra</name>
    <dbReference type="NCBI Taxonomy" id="48"/>
    <lineage>
        <taxon>Bacteria</taxon>
        <taxon>Pseudomonadati</taxon>
        <taxon>Myxococcota</taxon>
        <taxon>Myxococcia</taxon>
        <taxon>Myxococcales</taxon>
        <taxon>Cystobacterineae</taxon>
        <taxon>Archangiaceae</taxon>
        <taxon>Archangium</taxon>
    </lineage>
</organism>
<comment type="function">
    <text evidence="6">Part of an energy-coupled inorganic carbon pump.</text>
</comment>
<evidence type="ECO:0000256" key="2">
    <source>
        <dbReference type="ARBA" id="ARBA00022475"/>
    </source>
</evidence>
<protein>
    <recommendedName>
        <fullName evidence="6">Probable inorganic carbon transporter subunit DabA</fullName>
    </recommendedName>
</protein>
<evidence type="ECO:0000256" key="4">
    <source>
        <dbReference type="ARBA" id="ARBA00022833"/>
    </source>
</evidence>
<sequence>MSSAHRAVAPQQIPGAVSSLMAAVCARVAPTWPLDRFIAVNPLWEQIDRPIADVAVELSALGGVTLLKPRGWYAELARSGALRTEHLVEAKARAGVTGRAAPLQWLLRDDHPTEPRRRESVIDVVDRLHAPPGPSWREVMVSNISQFAASYFDDGQATFPMDRTGGMYASWQRLASTEDGPSILTNWDGLTAELEALPDAPEALVALALETLDVPAQQQARYLSSVLFDVNGWASWCAYERWTARLEGRQHSEVEALLAIRVAWELLAFRRFAPRLADEWRLAMGRWDAAHQHAEARRDDWLLQSAAEIAFQEKVVEHLEAGFAARPVEHTSFQAVFCIDVRSEAFRRALEGTGDVETKGFAGFFGMPLQYTPEGGGPPRPQLPGLLAAKFNATETSMPDTEVHRRRTARRSAQALASLRTGGLGMFSFVEAVGLGYATRLFRETTRSHPERSTGSHAPSLVTNIDGSEVAPEARVQLADGVLRAMGLTRGFARLVLLVGHESSTRNNAHAAGLDCGACCGQSGRLNARVAAELLNDPRVRAGLAWRGITIPDATRFLGAVHDTTTDEVTVFDDAGVAAFAPALLAKLEDRLRTAARDTRRERSRRVAGAPPTDEALARAARDRAHDWSEVRPEWGLANNAAFIVAPRERTSHASLDGRAFLHDYRFEDDPEFKVLELIMTAPMVVTHWINFQYYASTVDPDRLGSGNKVLHNVVGGHLGVFEGNGGDLRIGLPLQSLHDGSRWMHEPLRLSVFIEAPREAIDGVVARHAVVRSLVENGWLHLLQLDRAEASVSVRTARGWRRVSRAEQR</sequence>
<comment type="similarity">
    <text evidence="6">Belongs to the inorganic carbon transporter (TC 9.A.2) DabA family.</text>
</comment>
<dbReference type="EMBL" id="QFQP01000001">
    <property type="protein sequence ID" value="PZR18411.1"/>
    <property type="molecule type" value="Genomic_DNA"/>
</dbReference>
<dbReference type="Pfam" id="PF10070">
    <property type="entry name" value="DabA"/>
    <property type="match status" value="1"/>
</dbReference>
<proteinExistence type="inferred from homology"/>
<feature type="binding site" evidence="6">
    <location>
        <position position="338"/>
    </location>
    <ligand>
        <name>Zn(2+)</name>
        <dbReference type="ChEBI" id="CHEBI:29105"/>
    </ligand>
</feature>
<dbReference type="GO" id="GO:0008270">
    <property type="term" value="F:zinc ion binding"/>
    <property type="evidence" value="ECO:0007669"/>
    <property type="project" value="UniProtKB-UniRule"/>
</dbReference>
<evidence type="ECO:0000313" key="8">
    <source>
        <dbReference type="EMBL" id="PZR18411.1"/>
    </source>
</evidence>
<keyword evidence="1 6" id="KW-0813">Transport</keyword>
<keyword evidence="3 6" id="KW-0479">Metal-binding</keyword>
<dbReference type="PANTHER" id="PTHR38344:SF1">
    <property type="entry name" value="INORGANIC CARBON TRANSPORTER SUBUNIT DABA-RELATED"/>
    <property type="match status" value="1"/>
</dbReference>
<comment type="caution">
    <text evidence="8">The sequence shown here is derived from an EMBL/GenBank/DDBJ whole genome shotgun (WGS) entry which is preliminary data.</text>
</comment>
<feature type="binding site" evidence="6">
    <location>
        <position position="501"/>
    </location>
    <ligand>
        <name>Zn(2+)</name>
        <dbReference type="ChEBI" id="CHEBI:29105"/>
    </ligand>
</feature>
<keyword evidence="2 6" id="KW-1003">Cell membrane</keyword>
<evidence type="ECO:0000256" key="5">
    <source>
        <dbReference type="ARBA" id="ARBA00023136"/>
    </source>
</evidence>
<evidence type="ECO:0000256" key="3">
    <source>
        <dbReference type="ARBA" id="ARBA00022723"/>
    </source>
</evidence>
<comment type="cofactor">
    <cofactor evidence="6">
        <name>Zn(2+)</name>
        <dbReference type="ChEBI" id="CHEBI:29105"/>
    </cofactor>
</comment>
<evidence type="ECO:0000256" key="1">
    <source>
        <dbReference type="ARBA" id="ARBA00022448"/>
    </source>
</evidence>
<dbReference type="InterPro" id="IPR018752">
    <property type="entry name" value="DabA"/>
</dbReference>
<evidence type="ECO:0000313" key="9">
    <source>
        <dbReference type="Proteomes" id="UP000249061"/>
    </source>
</evidence>
<dbReference type="AlphaFoldDB" id="A0A2W5W5E0"/>
<comment type="subcellular location">
    <subcellularLocation>
        <location evidence="6">Cell membrane</location>
        <topology evidence="6">Peripheral membrane protein</topology>
    </subcellularLocation>
</comment>
<name>A0A2W5W5E0_9BACT</name>
<evidence type="ECO:0000256" key="6">
    <source>
        <dbReference type="HAMAP-Rule" id="MF_01871"/>
    </source>
</evidence>
<keyword evidence="5 6" id="KW-0472">Membrane</keyword>
<feature type="binding site" evidence="6">
    <location>
        <position position="340"/>
    </location>
    <ligand>
        <name>Zn(2+)</name>
        <dbReference type="ChEBI" id="CHEBI:29105"/>
    </ligand>
</feature>
<dbReference type="PANTHER" id="PTHR38344">
    <property type="entry name" value="UPF0753 PROTEIN AQ_863"/>
    <property type="match status" value="1"/>
</dbReference>
<dbReference type="Proteomes" id="UP000249061">
    <property type="component" value="Unassembled WGS sequence"/>
</dbReference>
<feature type="region of interest" description="Disordered" evidence="7">
    <location>
        <begin position="596"/>
        <end position="616"/>
    </location>
</feature>
<evidence type="ECO:0000256" key="7">
    <source>
        <dbReference type="SAM" id="MobiDB-lite"/>
    </source>
</evidence>
<comment type="subunit">
    <text evidence="6">Forms a complex with DabB.</text>
</comment>
<reference evidence="8 9" key="1">
    <citation type="submission" date="2017-08" db="EMBL/GenBank/DDBJ databases">
        <title>Infants hospitalized years apart are colonized by the same room-sourced microbial strains.</title>
        <authorList>
            <person name="Brooks B."/>
            <person name="Olm M.R."/>
            <person name="Firek B.A."/>
            <person name="Baker R."/>
            <person name="Thomas B.C."/>
            <person name="Morowitz M.J."/>
            <person name="Banfield J.F."/>
        </authorList>
    </citation>
    <scope>NUCLEOTIDE SEQUENCE [LARGE SCALE GENOMIC DNA]</scope>
    <source>
        <strain evidence="8">S2_003_000_R2_14</strain>
    </source>
</reference>
<dbReference type="GO" id="GO:0005886">
    <property type="term" value="C:plasma membrane"/>
    <property type="evidence" value="ECO:0007669"/>
    <property type="project" value="UniProtKB-SubCell"/>
</dbReference>
<dbReference type="HAMAP" id="MF_01871">
    <property type="entry name" value="DabA"/>
    <property type="match status" value="1"/>
</dbReference>